<evidence type="ECO:0000256" key="1">
    <source>
        <dbReference type="SAM" id="Phobius"/>
    </source>
</evidence>
<comment type="caution">
    <text evidence="2">The sequence shown here is derived from an EMBL/GenBank/DDBJ whole genome shotgun (WGS) entry which is preliminary data.</text>
</comment>
<proteinExistence type="predicted"/>
<evidence type="ECO:0000313" key="2">
    <source>
        <dbReference type="EMBL" id="PJC81396.1"/>
    </source>
</evidence>
<gene>
    <name evidence="2" type="ORF">CO007_04870</name>
</gene>
<dbReference type="Proteomes" id="UP000229370">
    <property type="component" value="Unassembled WGS sequence"/>
</dbReference>
<protein>
    <submittedName>
        <fullName evidence="2">Uncharacterized protein</fullName>
    </submittedName>
</protein>
<feature type="transmembrane region" description="Helical" evidence="1">
    <location>
        <begin position="18"/>
        <end position="39"/>
    </location>
</feature>
<keyword evidence="1" id="KW-0812">Transmembrane</keyword>
<sequence>MKLPKTLKKLFRFAVDNYFISILLACIAFVVFVSAYKLFFVKPTYVYVKVKMGQGLWWANTAKPSLWFIKSIKKGGVERDLTRKPMAEILSVRYYPWWGSNQYDVYLTMKLKVSESKSTGKYSFNRSTIGVGAPVDFEFPNAQFSGTIIQMSRSPIKEKFITKTVTLVKKWAFPWEGEAIIIGDKYFDGEETVFKIVGKQIEPSQETYSLSGTYYAVETERKINITLKTKIKLKKEGDELIFGEDQVINLGKTINIATDNFTFSDYVVNGIE</sequence>
<dbReference type="EMBL" id="PFQK01000086">
    <property type="protein sequence ID" value="PJC81396.1"/>
    <property type="molecule type" value="Genomic_DNA"/>
</dbReference>
<organism evidence="2 3">
    <name type="scientific">Candidatus Roizmanbacteria bacterium CG_4_8_14_3_um_filter_36_10</name>
    <dbReference type="NCBI Taxonomy" id="1974834"/>
    <lineage>
        <taxon>Bacteria</taxon>
        <taxon>Candidatus Roizmaniibacteriota</taxon>
    </lineage>
</organism>
<reference evidence="3" key="1">
    <citation type="submission" date="2017-09" db="EMBL/GenBank/DDBJ databases">
        <title>Depth-based differentiation of microbial function through sediment-hosted aquifers and enrichment of novel symbionts in the deep terrestrial subsurface.</title>
        <authorList>
            <person name="Probst A.J."/>
            <person name="Ladd B."/>
            <person name="Jarett J.K."/>
            <person name="Geller-Mcgrath D.E."/>
            <person name="Sieber C.M.K."/>
            <person name="Emerson J.B."/>
            <person name="Anantharaman K."/>
            <person name="Thomas B.C."/>
            <person name="Malmstrom R."/>
            <person name="Stieglmeier M."/>
            <person name="Klingl A."/>
            <person name="Woyke T."/>
            <person name="Ryan C.M."/>
            <person name="Banfield J.F."/>
        </authorList>
    </citation>
    <scope>NUCLEOTIDE SEQUENCE [LARGE SCALE GENOMIC DNA]</scope>
</reference>
<keyword evidence="1" id="KW-1133">Transmembrane helix</keyword>
<dbReference type="AlphaFoldDB" id="A0A2M8GLF8"/>
<accession>A0A2M8GLF8</accession>
<evidence type="ECO:0000313" key="3">
    <source>
        <dbReference type="Proteomes" id="UP000229370"/>
    </source>
</evidence>
<name>A0A2M8GLF8_9BACT</name>
<keyword evidence="1" id="KW-0472">Membrane</keyword>